<comment type="catalytic activity">
    <reaction evidence="7">
        <text>L-threonyl-[protein] + ATP = O-phospho-L-threonyl-[protein] + ADP + H(+)</text>
        <dbReference type="Rhea" id="RHEA:46608"/>
        <dbReference type="Rhea" id="RHEA-COMP:11060"/>
        <dbReference type="Rhea" id="RHEA-COMP:11605"/>
        <dbReference type="ChEBI" id="CHEBI:15378"/>
        <dbReference type="ChEBI" id="CHEBI:30013"/>
        <dbReference type="ChEBI" id="CHEBI:30616"/>
        <dbReference type="ChEBI" id="CHEBI:61977"/>
        <dbReference type="ChEBI" id="CHEBI:456216"/>
        <dbReference type="EC" id="2.7.11.1"/>
    </reaction>
</comment>
<evidence type="ECO:0000313" key="12">
    <source>
        <dbReference type="Proteomes" id="UP000189703"/>
    </source>
</evidence>
<dbReference type="InterPro" id="IPR017441">
    <property type="entry name" value="Protein_kinase_ATP_BS"/>
</dbReference>
<keyword evidence="2 10" id="KW-0723">Serine/threonine-protein kinase</keyword>
<dbReference type="GO" id="GO:0005524">
    <property type="term" value="F:ATP binding"/>
    <property type="evidence" value="ECO:0007669"/>
    <property type="project" value="UniProtKB-UniRule"/>
</dbReference>
<evidence type="ECO:0000256" key="9">
    <source>
        <dbReference type="PROSITE-ProRule" id="PRU10141"/>
    </source>
</evidence>
<dbReference type="AlphaFoldDB" id="A0A1U8BEG0"/>
<dbReference type="InterPro" id="IPR011009">
    <property type="entry name" value="Kinase-like_dom_sf"/>
</dbReference>
<dbReference type="PIRSF" id="PIRSF000654">
    <property type="entry name" value="Integrin-linked_kinase"/>
    <property type="match status" value="1"/>
</dbReference>
<evidence type="ECO:0000259" key="11">
    <source>
        <dbReference type="PROSITE" id="PS50011"/>
    </source>
</evidence>
<evidence type="ECO:0000313" key="13">
    <source>
        <dbReference type="RefSeq" id="XP_010275087.1"/>
    </source>
</evidence>
<dbReference type="PROSITE" id="PS50011">
    <property type="entry name" value="PROTEIN_KINASE_DOM"/>
    <property type="match status" value="1"/>
</dbReference>
<proteinExistence type="inferred from homology"/>
<dbReference type="PANTHER" id="PTHR27001:SF850">
    <property type="entry name" value="OS01G0267800 PROTEIN"/>
    <property type="match status" value="1"/>
</dbReference>
<dbReference type="EC" id="2.7.11.1" evidence="1"/>
<dbReference type="FunCoup" id="A0A1U8BEG0">
    <property type="interactions" value="4"/>
</dbReference>
<gene>
    <name evidence="13" type="primary">LOC104610250</name>
</gene>
<keyword evidence="4 9" id="KW-0547">Nucleotide-binding</keyword>
<keyword evidence="12" id="KW-1185">Reference proteome</keyword>
<protein>
    <recommendedName>
        <fullName evidence="1">non-specific serine/threonine protein kinase</fullName>
        <ecNumber evidence="1">2.7.11.1</ecNumber>
    </recommendedName>
</protein>
<dbReference type="PROSITE" id="PS00107">
    <property type="entry name" value="PROTEIN_KINASE_ATP"/>
    <property type="match status" value="1"/>
</dbReference>
<evidence type="ECO:0000256" key="2">
    <source>
        <dbReference type="ARBA" id="ARBA00022527"/>
    </source>
</evidence>
<dbReference type="GO" id="GO:0004674">
    <property type="term" value="F:protein serine/threonine kinase activity"/>
    <property type="evidence" value="ECO:0007669"/>
    <property type="project" value="UniProtKB-KW"/>
</dbReference>
<dbReference type="OMA" id="PCYTTPG"/>
<dbReference type="Proteomes" id="UP000189703">
    <property type="component" value="Unplaced"/>
</dbReference>
<name>A0A1U8BEG0_NELNU</name>
<evidence type="ECO:0000256" key="3">
    <source>
        <dbReference type="ARBA" id="ARBA00022679"/>
    </source>
</evidence>
<dbReference type="eggNOG" id="KOG1187">
    <property type="taxonomic scope" value="Eukaryota"/>
</dbReference>
<comment type="similarity">
    <text evidence="10">Belongs to the protein kinase superfamily.</text>
</comment>
<dbReference type="InterPro" id="IPR000719">
    <property type="entry name" value="Prot_kinase_dom"/>
</dbReference>
<sequence>MEEFKYGELQAATDDFSLTRLIGKGSHGCVYKGVLRDGKLIAVKKPSLGLQILQDNSKIDHEIEILSALRRSPHLVNMVGISHDHLTQKKLLVMEFMPNGSLHDLLHNVSTPPSWPKRAFMALQIARAVQALHEAQPCVIHRDIKSANILFDSNWNAKLADFGLAVRLGDVNQPVPPPSQPAGTIGYLDPCYTTPGKLSTKTDVFSYGVVLLEIISCRRAIDVEWEPASIVDWALRLTNQDRMIEVCDSRVALPSYMETTVRCMLSLAARCVSSKEDFRPAMREIATELKTCLAERVRLPVWRSLIWTILLRRRRRKPEKRITTVIRSVHQTDAHVDHSARKLLVREVLADASLN</sequence>
<dbReference type="GeneID" id="104610250"/>
<evidence type="ECO:0000256" key="5">
    <source>
        <dbReference type="ARBA" id="ARBA00022777"/>
    </source>
</evidence>
<organism evidence="12 13">
    <name type="scientific">Nelumbo nucifera</name>
    <name type="common">Sacred lotus</name>
    <dbReference type="NCBI Taxonomy" id="4432"/>
    <lineage>
        <taxon>Eukaryota</taxon>
        <taxon>Viridiplantae</taxon>
        <taxon>Streptophyta</taxon>
        <taxon>Embryophyta</taxon>
        <taxon>Tracheophyta</taxon>
        <taxon>Spermatophyta</taxon>
        <taxon>Magnoliopsida</taxon>
        <taxon>Proteales</taxon>
        <taxon>Nelumbonaceae</taxon>
        <taxon>Nelumbo</taxon>
    </lineage>
</organism>
<evidence type="ECO:0000256" key="10">
    <source>
        <dbReference type="RuleBase" id="RU000304"/>
    </source>
</evidence>
<dbReference type="InParanoid" id="A0A1U8BEG0"/>
<dbReference type="SUPFAM" id="SSF56112">
    <property type="entry name" value="Protein kinase-like (PK-like)"/>
    <property type="match status" value="1"/>
</dbReference>
<dbReference type="GO" id="GO:0004672">
    <property type="term" value="F:protein kinase activity"/>
    <property type="evidence" value="ECO:0000318"/>
    <property type="project" value="GO_Central"/>
</dbReference>
<dbReference type="SMART" id="SM00220">
    <property type="entry name" value="S_TKc"/>
    <property type="match status" value="1"/>
</dbReference>
<dbReference type="Gene3D" id="1.10.510.10">
    <property type="entry name" value="Transferase(Phosphotransferase) domain 1"/>
    <property type="match status" value="1"/>
</dbReference>
<keyword evidence="6 9" id="KW-0067">ATP-binding</keyword>
<evidence type="ECO:0000256" key="4">
    <source>
        <dbReference type="ARBA" id="ARBA00022741"/>
    </source>
</evidence>
<dbReference type="PANTHER" id="PTHR27001">
    <property type="entry name" value="OS01G0253100 PROTEIN"/>
    <property type="match status" value="1"/>
</dbReference>
<dbReference type="Gene3D" id="3.30.200.20">
    <property type="entry name" value="Phosphorylase Kinase, domain 1"/>
    <property type="match status" value="1"/>
</dbReference>
<evidence type="ECO:0000256" key="1">
    <source>
        <dbReference type="ARBA" id="ARBA00012513"/>
    </source>
</evidence>
<feature type="binding site" evidence="9">
    <location>
        <position position="45"/>
    </location>
    <ligand>
        <name>ATP</name>
        <dbReference type="ChEBI" id="CHEBI:30616"/>
    </ligand>
</feature>
<keyword evidence="5" id="KW-0418">Kinase</keyword>
<feature type="domain" description="Protein kinase" evidence="11">
    <location>
        <begin position="16"/>
        <end position="293"/>
    </location>
</feature>
<accession>A0A1U8BEG0</accession>
<dbReference type="RefSeq" id="XP_010275087.1">
    <property type="nucleotide sequence ID" value="XM_010276785.2"/>
</dbReference>
<evidence type="ECO:0000256" key="7">
    <source>
        <dbReference type="ARBA" id="ARBA00047899"/>
    </source>
</evidence>
<keyword evidence="3" id="KW-0808">Transferase</keyword>
<reference evidence="13" key="1">
    <citation type="submission" date="2025-08" db="UniProtKB">
        <authorList>
            <consortium name="RefSeq"/>
        </authorList>
    </citation>
    <scope>IDENTIFICATION</scope>
</reference>
<comment type="catalytic activity">
    <reaction evidence="8">
        <text>L-seryl-[protein] + ATP = O-phospho-L-seryl-[protein] + ADP + H(+)</text>
        <dbReference type="Rhea" id="RHEA:17989"/>
        <dbReference type="Rhea" id="RHEA-COMP:9863"/>
        <dbReference type="Rhea" id="RHEA-COMP:11604"/>
        <dbReference type="ChEBI" id="CHEBI:15378"/>
        <dbReference type="ChEBI" id="CHEBI:29999"/>
        <dbReference type="ChEBI" id="CHEBI:30616"/>
        <dbReference type="ChEBI" id="CHEBI:83421"/>
        <dbReference type="ChEBI" id="CHEBI:456216"/>
        <dbReference type="EC" id="2.7.11.1"/>
    </reaction>
</comment>
<dbReference type="OrthoDB" id="4062651at2759"/>
<dbReference type="Pfam" id="PF00069">
    <property type="entry name" value="Pkinase"/>
    <property type="match status" value="1"/>
</dbReference>
<dbReference type="STRING" id="4432.A0A1U8BEG0"/>
<evidence type="ECO:0000256" key="8">
    <source>
        <dbReference type="ARBA" id="ARBA00048679"/>
    </source>
</evidence>
<dbReference type="PROSITE" id="PS00108">
    <property type="entry name" value="PROTEIN_KINASE_ST"/>
    <property type="match status" value="1"/>
</dbReference>
<evidence type="ECO:0000256" key="6">
    <source>
        <dbReference type="ARBA" id="ARBA00022840"/>
    </source>
</evidence>
<dbReference type="FunFam" id="1.10.510.10:FF:000809">
    <property type="entry name" value="Serine/threonine-protein kinase-like protein At5g23170"/>
    <property type="match status" value="1"/>
</dbReference>
<dbReference type="InterPro" id="IPR008271">
    <property type="entry name" value="Ser/Thr_kinase_AS"/>
</dbReference>
<dbReference type="KEGG" id="nnu:104610250"/>